<sequence length="502" mass="55039">MVKMFWQNMAAYRIPFLFILYGKSIFSFQIHPHLNERGIINSTSSKLVFAHFMVGLTINYTRTDWSNQITLAAGHGIDAFVLNVGTPSDWQVNQVSTAYDLASQTRATSGQPFKMFLSLDMSVIQSASDVTTWVTQFLTRPSQLNVGGRPLLSTFAGEENKLGATNLSVGWQAAAKTPLLSMNPPVNPLFIPVWSSADPRSVVSSNPVVDGIMTWKSWPTASEVVDTSVDTQFQADSLKNNKLFMAGVSPCFFTHYSDKNYIFKSDDNLYITRWKELISMPTQPDFIEIISWNDYGESHYIGPIAGTHPSGTTWVDGFDHQAWLSMTDYFITWYKTGTPPTIAEDAVYFQYRPHSVSAVASSDPLGPPANASVSNDAVYAATFLTPNSTASTLSIAVGGVSRTFNITQPGSVSTFIAPWSGSGGAVEVALLDKNGKTLLKKTGSQKIDNTIKLYNFNYVSDVMRKSGVSGNAKKGSSVKNIKCFSQKLVLLIVMSFINLGLL</sequence>
<dbReference type="Pfam" id="PF03659">
    <property type="entry name" value="Glyco_hydro_71"/>
    <property type="match status" value="1"/>
</dbReference>
<dbReference type="EMBL" id="KT247023">
    <property type="protein sequence ID" value="ALL41113.1"/>
    <property type="molecule type" value="mRNA"/>
</dbReference>
<accession>A0A0S1MJP7</accession>
<protein>
    <submittedName>
        <fullName evidence="1">Mutanase</fullName>
    </submittedName>
</protein>
<dbReference type="GO" id="GO:0051118">
    <property type="term" value="F:glucan endo-1,3-alpha-glucosidase activity"/>
    <property type="evidence" value="ECO:0007669"/>
    <property type="project" value="InterPro"/>
</dbReference>
<dbReference type="CDD" id="cd11577">
    <property type="entry name" value="GH71"/>
    <property type="match status" value="1"/>
</dbReference>
<dbReference type="Gene3D" id="3.20.20.80">
    <property type="entry name" value="Glycosidases"/>
    <property type="match status" value="1"/>
</dbReference>
<name>A0A0S1MJP7_PHAPC</name>
<organism evidence="1">
    <name type="scientific">Phakopsora pachyrhizi</name>
    <name type="common">Asian soybean rust disease fungus</name>
    <dbReference type="NCBI Taxonomy" id="170000"/>
    <lineage>
        <taxon>Eukaryota</taxon>
        <taxon>Fungi</taxon>
        <taxon>Dikarya</taxon>
        <taxon>Basidiomycota</taxon>
        <taxon>Pucciniomycotina</taxon>
        <taxon>Pucciniomycetes</taxon>
        <taxon>Pucciniales</taxon>
        <taxon>Phakopsoraceae</taxon>
        <taxon>Phakopsora</taxon>
    </lineage>
</organism>
<dbReference type="AlphaFoldDB" id="A0A0S1MJP7"/>
<evidence type="ECO:0000313" key="1">
    <source>
        <dbReference type="EMBL" id="ALL41113.1"/>
    </source>
</evidence>
<dbReference type="InterPro" id="IPR005197">
    <property type="entry name" value="Glyco_hydro_71"/>
</dbReference>
<reference evidence="1" key="1">
    <citation type="submission" date="2015-07" db="EMBL/GenBank/DDBJ databases">
        <title>Elucidating the P. pachyrhizi secretome and potential effectors.</title>
        <authorList>
            <person name="de Carvalho M.C.C.G."/>
            <person name="Nascimento L.C."/>
            <person name="Darben L.M."/>
            <person name="Polizel-Podanosqui A.M."/>
            <person name="Lopes-Caitar V.S."/>
            <person name="Rocha C.S."/>
            <person name="Qi M."/>
            <person name="Carazolle M."/>
            <person name="Kuwahara M.K."/>
            <person name="Pereira G.A.G."/>
            <person name="Abdelnoor R.V."/>
            <person name="Whitham S.A."/>
            <person name="Marcelino-Guimaraes F.C."/>
        </authorList>
    </citation>
    <scope>NUCLEOTIDE SEQUENCE</scope>
</reference>
<proteinExistence type="evidence at transcript level"/>